<feature type="transmembrane region" description="Helical" evidence="1">
    <location>
        <begin position="12"/>
        <end position="31"/>
    </location>
</feature>
<sequence>MKKLTTFGKINLIFCIFIFGFVLTRVITHLIQGEISLSSFTLLPLGVAMIINMYLFKSSVLKEGAAEADGSRKIN</sequence>
<feature type="transmembrane region" description="Helical" evidence="1">
    <location>
        <begin position="37"/>
        <end position="56"/>
    </location>
</feature>
<evidence type="ECO:0000256" key="1">
    <source>
        <dbReference type="SAM" id="Phobius"/>
    </source>
</evidence>
<proteinExistence type="predicted"/>
<keyword evidence="1" id="KW-0472">Membrane</keyword>
<comment type="caution">
    <text evidence="2">The sequence shown here is derived from an EMBL/GenBank/DDBJ whole genome shotgun (WGS) entry which is preliminary data.</text>
</comment>
<gene>
    <name evidence="2" type="ORF">CR194_03955</name>
</gene>
<dbReference type="RefSeq" id="WP_110608328.1">
    <property type="nucleotide sequence ID" value="NZ_PDOD01000001.1"/>
</dbReference>
<evidence type="ECO:0000313" key="3">
    <source>
        <dbReference type="Proteomes" id="UP000248214"/>
    </source>
</evidence>
<reference evidence="2 3" key="1">
    <citation type="submission" date="2017-10" db="EMBL/GenBank/DDBJ databases">
        <title>Bacillus sp. nov., a halophilic bacterium isolated from a Keqin Lake.</title>
        <authorList>
            <person name="Wang H."/>
        </authorList>
    </citation>
    <scope>NUCLEOTIDE SEQUENCE [LARGE SCALE GENOMIC DNA]</scope>
    <source>
        <strain evidence="2 3">KQ-12</strain>
    </source>
</reference>
<dbReference type="Proteomes" id="UP000248214">
    <property type="component" value="Unassembled WGS sequence"/>
</dbReference>
<accession>A0A323TL78</accession>
<protein>
    <submittedName>
        <fullName evidence="2">Uncharacterized protein</fullName>
    </submittedName>
</protein>
<dbReference type="EMBL" id="PDOD01000001">
    <property type="protein sequence ID" value="PYZ94694.1"/>
    <property type="molecule type" value="Genomic_DNA"/>
</dbReference>
<organism evidence="2 3">
    <name type="scientific">Salipaludibacillus keqinensis</name>
    <dbReference type="NCBI Taxonomy" id="2045207"/>
    <lineage>
        <taxon>Bacteria</taxon>
        <taxon>Bacillati</taxon>
        <taxon>Bacillota</taxon>
        <taxon>Bacilli</taxon>
        <taxon>Bacillales</taxon>
        <taxon>Bacillaceae</taxon>
    </lineage>
</organism>
<keyword evidence="1" id="KW-0812">Transmembrane</keyword>
<dbReference type="AlphaFoldDB" id="A0A323TL78"/>
<evidence type="ECO:0000313" key="2">
    <source>
        <dbReference type="EMBL" id="PYZ94694.1"/>
    </source>
</evidence>
<keyword evidence="3" id="KW-1185">Reference proteome</keyword>
<keyword evidence="1" id="KW-1133">Transmembrane helix</keyword>
<name>A0A323TL78_9BACI</name>